<gene>
    <name evidence="1" type="ORF">HQN59_23135</name>
</gene>
<dbReference type="InterPro" id="IPR036388">
    <property type="entry name" value="WH-like_DNA-bd_sf"/>
</dbReference>
<keyword evidence="2" id="KW-1185">Reference proteome</keyword>
<dbReference type="InterPro" id="IPR036390">
    <property type="entry name" value="WH_DNA-bd_sf"/>
</dbReference>
<protein>
    <submittedName>
        <fullName evidence="1">MarR family transcriptional regulator</fullName>
    </submittedName>
</protein>
<dbReference type="AlphaFoldDB" id="A0A7Y6TYV6"/>
<sequence>MNEVVRLRLADYLGAGKEGWGNEQGREVYAMLLRAVEQHPSARVFEISLEGVKRTDASFPRESVVELARRFRKQLGFVISDVAHEDLLFNWFVAADKKQQPLFVKGPAGWDLIGGELSPAKKSLLDYVMANKAVRTSEAAADLGLKTTNASTQLKDLWEMGYVLRHEEAADTGGVEFVYTAIP</sequence>
<proteinExistence type="predicted"/>
<dbReference type="Proteomes" id="UP000529637">
    <property type="component" value="Unassembled WGS sequence"/>
</dbReference>
<dbReference type="EMBL" id="JABWMJ010000015">
    <property type="protein sequence ID" value="NUZ08643.1"/>
    <property type="molecule type" value="Genomic_DNA"/>
</dbReference>
<accession>A0A7Y6TYV6</accession>
<evidence type="ECO:0000313" key="1">
    <source>
        <dbReference type="EMBL" id="NUZ08643.1"/>
    </source>
</evidence>
<evidence type="ECO:0000313" key="2">
    <source>
        <dbReference type="Proteomes" id="UP000529637"/>
    </source>
</evidence>
<comment type="caution">
    <text evidence="1">The sequence shown here is derived from an EMBL/GenBank/DDBJ whole genome shotgun (WGS) entry which is preliminary data.</text>
</comment>
<dbReference type="RefSeq" id="WP_176071506.1">
    <property type="nucleotide sequence ID" value="NZ_JABWMJ010000015.1"/>
</dbReference>
<name>A0A7Y6TYV6_9BURK</name>
<reference evidence="1 2" key="1">
    <citation type="submission" date="2020-06" db="EMBL/GenBank/DDBJ databases">
        <title>Schlegella sp. ID0723 isolated from air conditioner.</title>
        <authorList>
            <person name="Kim D.Y."/>
            <person name="Kim D.-U."/>
        </authorList>
    </citation>
    <scope>NUCLEOTIDE SEQUENCE [LARGE SCALE GENOMIC DNA]</scope>
    <source>
        <strain evidence="1 2">ID0723</strain>
    </source>
</reference>
<dbReference type="Gene3D" id="1.10.10.10">
    <property type="entry name" value="Winged helix-like DNA-binding domain superfamily/Winged helix DNA-binding domain"/>
    <property type="match status" value="1"/>
</dbReference>
<dbReference type="SUPFAM" id="SSF46785">
    <property type="entry name" value="Winged helix' DNA-binding domain"/>
    <property type="match status" value="1"/>
</dbReference>
<organism evidence="1 2">
    <name type="scientific">Piscinibacter koreensis</name>
    <dbReference type="NCBI Taxonomy" id="2742824"/>
    <lineage>
        <taxon>Bacteria</taxon>
        <taxon>Pseudomonadati</taxon>
        <taxon>Pseudomonadota</taxon>
        <taxon>Betaproteobacteria</taxon>
        <taxon>Burkholderiales</taxon>
        <taxon>Sphaerotilaceae</taxon>
        <taxon>Piscinibacter</taxon>
    </lineage>
</organism>